<sequence length="387" mass="44117">MDLKLFKDTRGYTCGRCRRRLYPKTKNVAGIQCPSCERVTSSNPRQTNERTSNNKLDGRFSSTEFYVVAKIKEKFLRRHHREDSDTEKPKPLNWSPSPLESSSTSLSYPRPRKRALLIGVTYKKSKHKLTGTVNDVRNIRSLLIESFCFHPQSILILTEDETEPHLTPTKKNIEISLKWLVQDCQYGDSLVFFFSGHGSRQRDFNFDERDGFDETICPVDFLKEGIILDNYINSTIAQPLPPGVILHAIVDSCYSGTILDLVHVYNREKRQWEDNSPPNGTRKHTNGGFAISISACEDNQMAADTGVFTEKERNGALTYILVEIVKKRPGATYGDLLDMIHETIDAVNNSGSLFSKILRSKSHEKLLQKPQLSASEPFDVMRKHFIL</sequence>
<name>A0ABQ9M5Y0_HEVBR</name>
<dbReference type="Gene3D" id="3.40.50.12660">
    <property type="match status" value="1"/>
</dbReference>
<dbReference type="Proteomes" id="UP001174677">
    <property type="component" value="Chromosome 8"/>
</dbReference>
<accession>A0ABQ9M5Y0</accession>
<organism evidence="4 5">
    <name type="scientific">Hevea brasiliensis</name>
    <name type="common">Para rubber tree</name>
    <name type="synonym">Siphonia brasiliensis</name>
    <dbReference type="NCBI Taxonomy" id="3981"/>
    <lineage>
        <taxon>Eukaryota</taxon>
        <taxon>Viridiplantae</taxon>
        <taxon>Streptophyta</taxon>
        <taxon>Embryophyta</taxon>
        <taxon>Tracheophyta</taxon>
        <taxon>Spermatophyta</taxon>
        <taxon>Magnoliopsida</taxon>
        <taxon>eudicotyledons</taxon>
        <taxon>Gunneridae</taxon>
        <taxon>Pentapetalae</taxon>
        <taxon>rosids</taxon>
        <taxon>fabids</taxon>
        <taxon>Malpighiales</taxon>
        <taxon>Euphorbiaceae</taxon>
        <taxon>Crotonoideae</taxon>
        <taxon>Micrandreae</taxon>
        <taxon>Hevea</taxon>
    </lineage>
</organism>
<comment type="similarity">
    <text evidence="1">Belongs to the peptidase C14B family.</text>
</comment>
<evidence type="ECO:0000313" key="4">
    <source>
        <dbReference type="EMBL" id="KAJ9174867.1"/>
    </source>
</evidence>
<evidence type="ECO:0000313" key="5">
    <source>
        <dbReference type="Proteomes" id="UP001174677"/>
    </source>
</evidence>
<dbReference type="EMBL" id="JARPOI010000008">
    <property type="protein sequence ID" value="KAJ9174867.1"/>
    <property type="molecule type" value="Genomic_DNA"/>
</dbReference>
<dbReference type="InterPro" id="IPR050452">
    <property type="entry name" value="Metacaspase"/>
</dbReference>
<feature type="domain" description="Peptidase C14 caspase" evidence="3">
    <location>
        <begin position="112"/>
        <end position="375"/>
    </location>
</feature>
<comment type="caution">
    <text evidence="4">The sequence shown here is derived from an EMBL/GenBank/DDBJ whole genome shotgun (WGS) entry which is preliminary data.</text>
</comment>
<evidence type="ECO:0000256" key="1">
    <source>
        <dbReference type="ARBA" id="ARBA00009005"/>
    </source>
</evidence>
<protein>
    <recommendedName>
        <fullName evidence="3">Peptidase C14 caspase domain-containing protein</fullName>
    </recommendedName>
</protein>
<evidence type="ECO:0000256" key="2">
    <source>
        <dbReference type="SAM" id="MobiDB-lite"/>
    </source>
</evidence>
<dbReference type="InterPro" id="IPR029030">
    <property type="entry name" value="Caspase-like_dom_sf"/>
</dbReference>
<keyword evidence="5" id="KW-1185">Reference proteome</keyword>
<dbReference type="PANTHER" id="PTHR48104:SF16">
    <property type="entry name" value="PEPTIDASE C14 CASPASE DOMAIN-CONTAINING PROTEIN"/>
    <property type="match status" value="1"/>
</dbReference>
<dbReference type="PANTHER" id="PTHR48104">
    <property type="entry name" value="METACASPASE-4"/>
    <property type="match status" value="1"/>
</dbReference>
<feature type="region of interest" description="Disordered" evidence="2">
    <location>
        <begin position="37"/>
        <end position="56"/>
    </location>
</feature>
<feature type="compositionally biased region" description="Low complexity" evidence="2">
    <location>
        <begin position="91"/>
        <end position="108"/>
    </location>
</feature>
<evidence type="ECO:0000259" key="3">
    <source>
        <dbReference type="Pfam" id="PF00656"/>
    </source>
</evidence>
<dbReference type="Pfam" id="PF00656">
    <property type="entry name" value="Peptidase_C14"/>
    <property type="match status" value="1"/>
</dbReference>
<dbReference type="InterPro" id="IPR011600">
    <property type="entry name" value="Pept_C14_caspase"/>
</dbReference>
<feature type="region of interest" description="Disordered" evidence="2">
    <location>
        <begin position="78"/>
        <end position="108"/>
    </location>
</feature>
<proteinExistence type="inferred from homology"/>
<dbReference type="SUPFAM" id="SSF52129">
    <property type="entry name" value="Caspase-like"/>
    <property type="match status" value="1"/>
</dbReference>
<feature type="compositionally biased region" description="Basic and acidic residues" evidence="2">
    <location>
        <begin position="81"/>
        <end position="90"/>
    </location>
</feature>
<reference evidence="4 5" key="1">
    <citation type="journal article" date="2023" name="Plant Biotechnol. J.">
        <title>Chromosome-level wild Hevea brasiliensis genome provides new tools for genomic-assisted breeding and valuable loci to elevate rubber yield.</title>
        <authorList>
            <person name="Cheng H."/>
            <person name="Song X."/>
            <person name="Hu Y."/>
            <person name="Wu T."/>
            <person name="Yang Q."/>
            <person name="An Z."/>
            <person name="Feng S."/>
            <person name="Deng Z."/>
            <person name="Wu W."/>
            <person name="Zeng X."/>
            <person name="Tu M."/>
            <person name="Wang X."/>
            <person name="Huang H."/>
        </authorList>
    </citation>
    <scope>NUCLEOTIDE SEQUENCE [LARGE SCALE GENOMIC DNA]</scope>
    <source>
        <strain evidence="4">MT/VB/25A 57/8</strain>
    </source>
</reference>
<feature type="compositionally biased region" description="Polar residues" evidence="2">
    <location>
        <begin position="38"/>
        <end position="56"/>
    </location>
</feature>
<gene>
    <name evidence="4" type="ORF">P3X46_013467</name>
</gene>